<dbReference type="EMBL" id="JAADJG010000142">
    <property type="protein sequence ID" value="KAF4453771.1"/>
    <property type="molecule type" value="Genomic_DNA"/>
</dbReference>
<name>A0A8H4KNT5_9HYPO</name>
<evidence type="ECO:0000256" key="1">
    <source>
        <dbReference type="SAM" id="MobiDB-lite"/>
    </source>
</evidence>
<reference evidence="2" key="1">
    <citation type="submission" date="2020-01" db="EMBL/GenBank/DDBJ databases">
        <title>Identification and distribution of gene clusters putatively required for synthesis of sphingolipid metabolism inhibitors in phylogenetically diverse species of the filamentous fungus Fusarium.</title>
        <authorList>
            <person name="Kim H.-S."/>
            <person name="Busman M."/>
            <person name="Brown D.W."/>
            <person name="Divon H."/>
            <person name="Uhlig S."/>
            <person name="Proctor R.H."/>
        </authorList>
    </citation>
    <scope>NUCLEOTIDE SEQUENCE</scope>
    <source>
        <strain evidence="2">NRRL 53441</strain>
    </source>
</reference>
<protein>
    <submittedName>
        <fullName evidence="2">Uncharacterized protein</fullName>
    </submittedName>
</protein>
<feature type="region of interest" description="Disordered" evidence="1">
    <location>
        <begin position="593"/>
        <end position="618"/>
    </location>
</feature>
<gene>
    <name evidence="2" type="ORF">F53441_3597</name>
</gene>
<dbReference type="OrthoDB" id="4959430at2759"/>
<accession>A0A8H4KNT5</accession>
<organism evidence="2 3">
    <name type="scientific">Fusarium austroafricanum</name>
    <dbReference type="NCBI Taxonomy" id="2364996"/>
    <lineage>
        <taxon>Eukaryota</taxon>
        <taxon>Fungi</taxon>
        <taxon>Dikarya</taxon>
        <taxon>Ascomycota</taxon>
        <taxon>Pezizomycotina</taxon>
        <taxon>Sordariomycetes</taxon>
        <taxon>Hypocreomycetidae</taxon>
        <taxon>Hypocreales</taxon>
        <taxon>Nectriaceae</taxon>
        <taxon>Fusarium</taxon>
        <taxon>Fusarium concolor species complex</taxon>
    </lineage>
</organism>
<comment type="caution">
    <text evidence="2">The sequence shown here is derived from an EMBL/GenBank/DDBJ whole genome shotgun (WGS) entry which is preliminary data.</text>
</comment>
<dbReference type="AlphaFoldDB" id="A0A8H4KNT5"/>
<proteinExistence type="predicted"/>
<sequence>MGEKDPSSSFRVFTGAYQLSSSSLFEESGSGDPKDSVDSFYTWLDILHKGLDKKEDVGIPNKYIDSAKALLDGFFPLPVGSRPRKRAMIRMNSDDATGEAVTEGLAPITVDLGTALVQIADGPGALAYILSVATPQISPPEPSAFVNEWVIPLLAVLSRCIYLAYLYDDIVGTKPTDTSRPDLTSVPLMSCAMWFIGPVGQKTYYMLGSTYVTGTNAAENEVSDTQKTRLMNIWRRVDLIDTQLATFNPVRTLPPQNSFYFISPTLQEEVEKLLLRTLRSERLSNASREYLNMKLPPTVKPLSTDEATMWNTMVNDAVKDAVADAEKTLRGTYVEACKKANKPYWFDSIDRNQILNNKEITARGDLRSALSNALDVIWSLKGVPPQSNDAESIRILNKAFREVFSVYFVPHFYEIAPKSKGKKFSSWEEIAIKGRDDVTTTLFNKLWPSTAKKILLMAFRIYYWVMAEDDSLDTAGGRCSRWGRCSETHPSCGLMFPGIADRQLLSEDNPSKVEGIAMEIRNFNNRVAGGQTGTFDLAKTLSWETLAQLHKDRGNGLFRLPCANCQLLLPALDIRTGQKYYDVELYSKFPNFDQEEEEKRKKKNETRKDKAKQTKADS</sequence>
<evidence type="ECO:0000313" key="2">
    <source>
        <dbReference type="EMBL" id="KAF4453771.1"/>
    </source>
</evidence>
<keyword evidence="3" id="KW-1185">Reference proteome</keyword>
<dbReference type="Proteomes" id="UP000605986">
    <property type="component" value="Unassembled WGS sequence"/>
</dbReference>
<evidence type="ECO:0000313" key="3">
    <source>
        <dbReference type="Proteomes" id="UP000605986"/>
    </source>
</evidence>
<feature type="compositionally biased region" description="Basic and acidic residues" evidence="1">
    <location>
        <begin position="606"/>
        <end position="618"/>
    </location>
</feature>